<accession>A0A3N1H134</accession>
<name>A0A3N1H134_9PSEU</name>
<feature type="chain" id="PRO_5018059417" evidence="1">
    <location>
        <begin position="23"/>
        <end position="341"/>
    </location>
</feature>
<dbReference type="Gene3D" id="2.130.10.10">
    <property type="entry name" value="YVTN repeat-like/Quinoprotein amine dehydrogenase"/>
    <property type="match status" value="2"/>
</dbReference>
<protein>
    <submittedName>
        <fullName evidence="2">Photosystem II stability/assembly factor-like uncharacterized protein</fullName>
    </submittedName>
</protein>
<dbReference type="RefSeq" id="WP_123742224.1">
    <property type="nucleotide sequence ID" value="NZ_RJKM01000001.1"/>
</dbReference>
<dbReference type="PANTHER" id="PTHR47199">
    <property type="entry name" value="PHOTOSYSTEM II STABILITY/ASSEMBLY FACTOR HCF136, CHLOROPLASTIC"/>
    <property type="match status" value="1"/>
</dbReference>
<gene>
    <name evidence="2" type="ORF">EDD40_1461</name>
</gene>
<proteinExistence type="predicted"/>
<dbReference type="AlphaFoldDB" id="A0A3N1H134"/>
<evidence type="ECO:0000313" key="3">
    <source>
        <dbReference type="Proteomes" id="UP000268727"/>
    </source>
</evidence>
<dbReference type="Proteomes" id="UP000268727">
    <property type="component" value="Unassembled WGS sequence"/>
</dbReference>
<evidence type="ECO:0000313" key="2">
    <source>
        <dbReference type="EMBL" id="ROP36198.1"/>
    </source>
</evidence>
<dbReference type="PANTHER" id="PTHR47199:SF2">
    <property type="entry name" value="PHOTOSYSTEM II STABILITY_ASSEMBLY FACTOR HCF136, CHLOROPLASTIC"/>
    <property type="match status" value="1"/>
</dbReference>
<dbReference type="CDD" id="cd15482">
    <property type="entry name" value="Sialidase_non-viral"/>
    <property type="match status" value="1"/>
</dbReference>
<evidence type="ECO:0000256" key="1">
    <source>
        <dbReference type="SAM" id="SignalP"/>
    </source>
</evidence>
<keyword evidence="1" id="KW-0732">Signal</keyword>
<dbReference type="InterPro" id="IPR015943">
    <property type="entry name" value="WD40/YVTN_repeat-like_dom_sf"/>
</dbReference>
<feature type="signal peptide" evidence="1">
    <location>
        <begin position="1"/>
        <end position="22"/>
    </location>
</feature>
<sequence>MKILLLAAATAASLLAVPPAQAHDATWQPRPTGVDVKLRAVSAVNAHVAWTSAGNSVLRTVDGGRSWRSVAPADTADLDFRDVEAFDAWHAVVLAIGQGEASRVYRTADGGRTWSLSFKNDDPAEFYDCMAFFDRFRGLAVSDTVDGRFRMVSTSDGGRSWQRVPQENFPPAVVGEFAFAASGQCVSTAGPRDAWMAVSGGPIARVLHSGDGGRHWTVSDTPLPSSATTGAMAVAFRSPRQGVVVGGDYKNPTSRIAGLAWSGDGGATWTGPAQPPFGYRPGAAWWGDSVVVVGPTGSDLSRDGGRTWRSLDTGSFETVDCAGAVCWAAGEHGRVGLLSRR</sequence>
<dbReference type="EMBL" id="RJKM01000001">
    <property type="protein sequence ID" value="ROP36198.1"/>
    <property type="molecule type" value="Genomic_DNA"/>
</dbReference>
<organism evidence="2 3">
    <name type="scientific">Saccharothrix texasensis</name>
    <dbReference type="NCBI Taxonomy" id="103734"/>
    <lineage>
        <taxon>Bacteria</taxon>
        <taxon>Bacillati</taxon>
        <taxon>Actinomycetota</taxon>
        <taxon>Actinomycetes</taxon>
        <taxon>Pseudonocardiales</taxon>
        <taxon>Pseudonocardiaceae</taxon>
        <taxon>Saccharothrix</taxon>
    </lineage>
</organism>
<keyword evidence="3" id="KW-1185">Reference proteome</keyword>
<dbReference type="SUPFAM" id="SSF110296">
    <property type="entry name" value="Oligoxyloglucan reducing end-specific cellobiohydrolase"/>
    <property type="match status" value="1"/>
</dbReference>
<reference evidence="2 3" key="1">
    <citation type="submission" date="2018-11" db="EMBL/GenBank/DDBJ databases">
        <title>Sequencing the genomes of 1000 actinobacteria strains.</title>
        <authorList>
            <person name="Klenk H.-P."/>
        </authorList>
    </citation>
    <scope>NUCLEOTIDE SEQUENCE [LARGE SCALE GENOMIC DNA]</scope>
    <source>
        <strain evidence="2 3">DSM 44231</strain>
    </source>
</reference>
<dbReference type="OrthoDB" id="9813892at2"/>
<comment type="caution">
    <text evidence="2">The sequence shown here is derived from an EMBL/GenBank/DDBJ whole genome shotgun (WGS) entry which is preliminary data.</text>
</comment>